<dbReference type="PANTHER" id="PTHR47966:SF51">
    <property type="entry name" value="BETA-SITE APP-CLEAVING ENZYME, ISOFORM A-RELATED"/>
    <property type="match status" value="1"/>
</dbReference>
<protein>
    <submittedName>
        <fullName evidence="5">Pepsin A1</fullName>
    </submittedName>
</protein>
<name>A0ABR1SPP9_9PEZI</name>
<evidence type="ECO:0000256" key="1">
    <source>
        <dbReference type="ARBA" id="ARBA00007447"/>
    </source>
</evidence>
<proteinExistence type="inferred from homology"/>
<organism evidence="5 6">
    <name type="scientific">Apiospora rasikravindrae</name>
    <dbReference type="NCBI Taxonomy" id="990691"/>
    <lineage>
        <taxon>Eukaryota</taxon>
        <taxon>Fungi</taxon>
        <taxon>Dikarya</taxon>
        <taxon>Ascomycota</taxon>
        <taxon>Pezizomycotina</taxon>
        <taxon>Sordariomycetes</taxon>
        <taxon>Xylariomycetidae</taxon>
        <taxon>Amphisphaeriales</taxon>
        <taxon>Apiosporaceae</taxon>
        <taxon>Apiospora</taxon>
    </lineage>
</organism>
<dbReference type="Proteomes" id="UP001444661">
    <property type="component" value="Unassembled WGS sequence"/>
</dbReference>
<evidence type="ECO:0000259" key="4">
    <source>
        <dbReference type="PROSITE" id="PS51767"/>
    </source>
</evidence>
<gene>
    <name evidence="5" type="ORF">PG993_008924</name>
</gene>
<sequence>MRNTGLAVAASILAMLHLAVAAPLGVPVANSSYDTLLTDFFNRTDNQASAVSDDSTQRQLLTRYVNSGTPIFSQNELTRHSTVLVDTGSPYLMLPASNCTSCGAHTLFDAALSDTFSASAGTAINPQFATGADAIPLNQSQGATCYLNADTVEFAGLRVQNQPLLLCDSYAPALNDMPIDGILGMGLPNETSAKAWYWNVYDSGVLQVPEFGLYLIQGTSGLSEMNLGGLDADVYKGNLQYTRLSDDVSGKPSGWVIDQQSVSVGSGGKSVPLLQPRKRDSDRGPPAWAVLDTGTAFIQAPDKDTAAHFYAQISSDIRMIDPAGAWGADCGTLDKVATAITFTLGPQSVAITRTVPKEEFNLGEYPGQKGICQAVVNSPGVPSASDSGTPVWVLGSPLLKQYYTSWDGINRVVGWAERY</sequence>
<dbReference type="PRINTS" id="PR00792">
    <property type="entry name" value="PEPSIN"/>
</dbReference>
<reference evidence="5 6" key="1">
    <citation type="submission" date="2023-01" db="EMBL/GenBank/DDBJ databases">
        <title>Analysis of 21 Apiospora genomes using comparative genomics revels a genus with tremendous synthesis potential of carbohydrate active enzymes and secondary metabolites.</title>
        <authorList>
            <person name="Sorensen T."/>
        </authorList>
    </citation>
    <scope>NUCLEOTIDE SEQUENCE [LARGE SCALE GENOMIC DNA]</scope>
    <source>
        <strain evidence="5 6">CBS 33761</strain>
    </source>
</reference>
<evidence type="ECO:0000256" key="2">
    <source>
        <dbReference type="SAM" id="MobiDB-lite"/>
    </source>
</evidence>
<dbReference type="PANTHER" id="PTHR47966">
    <property type="entry name" value="BETA-SITE APP-CLEAVING ENZYME, ISOFORM A-RELATED"/>
    <property type="match status" value="1"/>
</dbReference>
<dbReference type="InterPro" id="IPR001461">
    <property type="entry name" value="Aspartic_peptidase_A1"/>
</dbReference>
<dbReference type="PROSITE" id="PS51767">
    <property type="entry name" value="PEPTIDASE_A1"/>
    <property type="match status" value="1"/>
</dbReference>
<dbReference type="CDD" id="cd05471">
    <property type="entry name" value="pepsin_like"/>
    <property type="match status" value="1"/>
</dbReference>
<feature type="domain" description="Peptidase A1" evidence="4">
    <location>
        <begin position="61"/>
        <end position="416"/>
    </location>
</feature>
<dbReference type="Gene3D" id="2.40.70.10">
    <property type="entry name" value="Acid Proteases"/>
    <property type="match status" value="2"/>
</dbReference>
<comment type="similarity">
    <text evidence="1">Belongs to the peptidase A1 family.</text>
</comment>
<feature type="chain" id="PRO_5045949112" evidence="3">
    <location>
        <begin position="22"/>
        <end position="419"/>
    </location>
</feature>
<comment type="caution">
    <text evidence="5">The sequence shown here is derived from an EMBL/GenBank/DDBJ whole genome shotgun (WGS) entry which is preliminary data.</text>
</comment>
<evidence type="ECO:0000256" key="3">
    <source>
        <dbReference type="SAM" id="SignalP"/>
    </source>
</evidence>
<dbReference type="SUPFAM" id="SSF50630">
    <property type="entry name" value="Acid proteases"/>
    <property type="match status" value="1"/>
</dbReference>
<keyword evidence="3" id="KW-0732">Signal</keyword>
<accession>A0ABR1SPP9</accession>
<dbReference type="InterPro" id="IPR034164">
    <property type="entry name" value="Pepsin-like_dom"/>
</dbReference>
<dbReference type="InterPro" id="IPR021109">
    <property type="entry name" value="Peptidase_aspartic_dom_sf"/>
</dbReference>
<dbReference type="InterPro" id="IPR033121">
    <property type="entry name" value="PEPTIDASE_A1"/>
</dbReference>
<dbReference type="EMBL" id="JAQQWK010000008">
    <property type="protein sequence ID" value="KAK8036310.1"/>
    <property type="molecule type" value="Genomic_DNA"/>
</dbReference>
<dbReference type="Pfam" id="PF00026">
    <property type="entry name" value="Asp"/>
    <property type="match status" value="1"/>
</dbReference>
<evidence type="ECO:0000313" key="5">
    <source>
        <dbReference type="EMBL" id="KAK8036310.1"/>
    </source>
</evidence>
<keyword evidence="6" id="KW-1185">Reference proteome</keyword>
<feature type="region of interest" description="Disordered" evidence="2">
    <location>
        <begin position="264"/>
        <end position="285"/>
    </location>
</feature>
<evidence type="ECO:0000313" key="6">
    <source>
        <dbReference type="Proteomes" id="UP001444661"/>
    </source>
</evidence>
<feature type="signal peptide" evidence="3">
    <location>
        <begin position="1"/>
        <end position="21"/>
    </location>
</feature>